<feature type="transmembrane region" description="Helical" evidence="1">
    <location>
        <begin position="485"/>
        <end position="505"/>
    </location>
</feature>
<dbReference type="Pfam" id="PF01757">
    <property type="entry name" value="Acyl_transf_3"/>
    <property type="match status" value="1"/>
</dbReference>
<evidence type="ECO:0000313" key="4">
    <source>
        <dbReference type="Proteomes" id="UP000230233"/>
    </source>
</evidence>
<comment type="caution">
    <text evidence="3">The sequence shown here is derived from an EMBL/GenBank/DDBJ whole genome shotgun (WGS) entry which is preliminary data.</text>
</comment>
<dbReference type="PANTHER" id="PTHR11161:SF0">
    <property type="entry name" value="O-ACYLTRANSFERASE LIKE PROTEIN"/>
    <property type="match status" value="1"/>
</dbReference>
<organism evidence="3 4">
    <name type="scientific">Caenorhabditis nigoni</name>
    <dbReference type="NCBI Taxonomy" id="1611254"/>
    <lineage>
        <taxon>Eukaryota</taxon>
        <taxon>Metazoa</taxon>
        <taxon>Ecdysozoa</taxon>
        <taxon>Nematoda</taxon>
        <taxon>Chromadorea</taxon>
        <taxon>Rhabditida</taxon>
        <taxon>Rhabditina</taxon>
        <taxon>Rhabditomorpha</taxon>
        <taxon>Rhabditoidea</taxon>
        <taxon>Rhabditidae</taxon>
        <taxon>Peloderinae</taxon>
        <taxon>Caenorhabditis</taxon>
    </lineage>
</organism>
<dbReference type="InterPro" id="IPR006621">
    <property type="entry name" value="Nose-resist-to-fluoxetine_N"/>
</dbReference>
<gene>
    <name evidence="3" type="primary">Cnig_chr_V.g20993</name>
    <name evidence="3" type="ORF">B9Z55_020993</name>
</gene>
<dbReference type="OrthoDB" id="207378at2759"/>
<dbReference type="GO" id="GO:0016747">
    <property type="term" value="F:acyltransferase activity, transferring groups other than amino-acyl groups"/>
    <property type="evidence" value="ECO:0007669"/>
    <property type="project" value="InterPro"/>
</dbReference>
<feature type="domain" description="Nose resistant-to-fluoxetine protein N-terminal" evidence="2">
    <location>
        <begin position="87"/>
        <end position="233"/>
    </location>
</feature>
<dbReference type="Pfam" id="PF20146">
    <property type="entry name" value="NRF"/>
    <property type="match status" value="1"/>
</dbReference>
<keyword evidence="1" id="KW-0812">Transmembrane</keyword>
<feature type="transmembrane region" description="Helical" evidence="1">
    <location>
        <begin position="668"/>
        <end position="687"/>
    </location>
</feature>
<dbReference type="InterPro" id="IPR052728">
    <property type="entry name" value="O2_lipid_transport_reg"/>
</dbReference>
<dbReference type="Proteomes" id="UP000230233">
    <property type="component" value="Chromosome V"/>
</dbReference>
<keyword evidence="1" id="KW-0472">Membrane</keyword>
<feature type="transmembrane region" description="Helical" evidence="1">
    <location>
        <begin position="636"/>
        <end position="656"/>
    </location>
</feature>
<accession>A0A2G5TQ41</accession>
<dbReference type="AlphaFoldDB" id="A0A2G5TQ41"/>
<feature type="transmembrane region" description="Helical" evidence="1">
    <location>
        <begin position="525"/>
        <end position="543"/>
    </location>
</feature>
<evidence type="ECO:0000259" key="2">
    <source>
        <dbReference type="SMART" id="SM00703"/>
    </source>
</evidence>
<evidence type="ECO:0000256" key="1">
    <source>
        <dbReference type="SAM" id="Phobius"/>
    </source>
</evidence>
<feature type="transmembrane region" description="Helical" evidence="1">
    <location>
        <begin position="601"/>
        <end position="624"/>
    </location>
</feature>
<sequence length="703" mass="80562">MYHQNTKINNKLDFANISISIGNIKCEIFAKLQNHSSKRFFNLMKLVCIHILLAIQNAESLSFVPPGFQQIISNSLNIPPQLFTEISPKCAQDTGFLMNSLSKSAKILETCDLESCPEKLTDHLFAIKQFDAFGKLPPGITQWTTVSDGSYKTCMEIDGLKYPTNYCYLMLILGKNTTCPQLSTLSHEMTDPENIIIKLGICIPESCSSKDIVHIFNSVSSLPFTACETFCVKKPQAIHTFSFWIFLFFITTVILVVFFGTILDYYLVDTDDKDFRFRILCCFSLYSNFKQIIRTKEVPRIKSADFLKFWSVVWVIIGHSPVNFLMGDTVKAMVEDRKKLATHLMLDAAYSVETFFVVSGTLLGYGLWKNTALVRSRMFWLKLLARRYIRLVPPLMVFIGIFVFSAPYFQGPVIASLFDNLEKQGDKCANTWWINFLMIQNFRKPSENCYAPSWYIAADFQCFLIAPLLVIPWMRSQKLGIKYSASLVAGSIFSTFFVFIAYSIPPSNYSLRGMEDYLTYVHQNGFLRIPTFLAGILLGKVLATQNGPSDFFRNNHGKIWLLCGIAIFQCFYGKLLAVTDFGEEEMGSLSSAIHHIFHRTLWTFIIIWVIYACQYDLTLLVTSFINHLIWQPLGRLTYCIYVIHWWMMIYVVLNQLDRSLHYVSMNQVLLTVSLPTVILCLPVALIWSSMFEVPIARIEKLLF</sequence>
<dbReference type="EMBL" id="PDUG01000005">
    <property type="protein sequence ID" value="PIC29417.1"/>
    <property type="molecule type" value="Genomic_DNA"/>
</dbReference>
<proteinExistence type="predicted"/>
<name>A0A2G5TQ41_9PELO</name>
<feature type="transmembrane region" description="Helical" evidence="1">
    <location>
        <begin position="454"/>
        <end position="473"/>
    </location>
</feature>
<dbReference type="SMART" id="SM00703">
    <property type="entry name" value="NRF"/>
    <property type="match status" value="1"/>
</dbReference>
<keyword evidence="1" id="KW-1133">Transmembrane helix</keyword>
<feature type="transmembrane region" description="Helical" evidence="1">
    <location>
        <begin position="241"/>
        <end position="268"/>
    </location>
</feature>
<dbReference type="InterPro" id="IPR002656">
    <property type="entry name" value="Acyl_transf_3_dom"/>
</dbReference>
<reference evidence="4" key="1">
    <citation type="submission" date="2017-10" db="EMBL/GenBank/DDBJ databases">
        <title>Rapid genome shrinkage in a self-fertile nematode reveals novel sperm competition proteins.</title>
        <authorList>
            <person name="Yin D."/>
            <person name="Schwarz E.M."/>
            <person name="Thomas C.G."/>
            <person name="Felde R.L."/>
            <person name="Korf I.F."/>
            <person name="Cutter A.D."/>
            <person name="Schartner C.M."/>
            <person name="Ralston E.J."/>
            <person name="Meyer B.J."/>
            <person name="Haag E.S."/>
        </authorList>
    </citation>
    <scope>NUCLEOTIDE SEQUENCE [LARGE SCALE GENOMIC DNA]</scope>
    <source>
        <strain evidence="4">JU1422</strain>
    </source>
</reference>
<protein>
    <recommendedName>
        <fullName evidence="2">Nose resistant-to-fluoxetine protein N-terminal domain-containing protein</fullName>
    </recommendedName>
</protein>
<feature type="transmembrane region" description="Helical" evidence="1">
    <location>
        <begin position="388"/>
        <end position="409"/>
    </location>
</feature>
<feature type="transmembrane region" description="Helical" evidence="1">
    <location>
        <begin position="348"/>
        <end position="368"/>
    </location>
</feature>
<dbReference type="PANTHER" id="PTHR11161">
    <property type="entry name" value="O-ACYLTRANSFERASE"/>
    <property type="match status" value="1"/>
</dbReference>
<evidence type="ECO:0000313" key="3">
    <source>
        <dbReference type="EMBL" id="PIC29417.1"/>
    </source>
</evidence>
<feature type="transmembrane region" description="Helical" evidence="1">
    <location>
        <begin position="559"/>
        <end position="581"/>
    </location>
</feature>
<keyword evidence="4" id="KW-1185">Reference proteome</keyword>